<dbReference type="FunFam" id="3.30.160.60:FF:000145">
    <property type="entry name" value="Zinc finger protein 574"/>
    <property type="match status" value="1"/>
</dbReference>
<dbReference type="InterPro" id="IPR013087">
    <property type="entry name" value="Znf_C2H2_type"/>
</dbReference>
<dbReference type="PROSITE" id="PS50157">
    <property type="entry name" value="ZINC_FINGER_C2H2_2"/>
    <property type="match status" value="3"/>
</dbReference>
<reference evidence="10" key="1">
    <citation type="submission" date="2021-02" db="EMBL/GenBank/DDBJ databases">
        <title>Psilocybe cubensis genome.</title>
        <authorList>
            <person name="Mckernan K.J."/>
            <person name="Crawford S."/>
            <person name="Trippe A."/>
            <person name="Kane L.T."/>
            <person name="Mclaughlin S."/>
        </authorList>
    </citation>
    <scope>NUCLEOTIDE SEQUENCE [LARGE SCALE GENOMIC DNA]</scope>
    <source>
        <strain evidence="10">MGC-MH-2018</strain>
    </source>
</reference>
<evidence type="ECO:0000256" key="6">
    <source>
        <dbReference type="ARBA" id="ARBA00023242"/>
    </source>
</evidence>
<dbReference type="OrthoDB" id="8922241at2759"/>
<feature type="compositionally biased region" description="Low complexity" evidence="8">
    <location>
        <begin position="598"/>
        <end position="609"/>
    </location>
</feature>
<dbReference type="AlphaFoldDB" id="A0A8H7Y8P2"/>
<comment type="caution">
    <text evidence="10">The sequence shown here is derived from an EMBL/GenBank/DDBJ whole genome shotgun (WGS) entry which is preliminary data.</text>
</comment>
<evidence type="ECO:0000256" key="7">
    <source>
        <dbReference type="PROSITE-ProRule" id="PRU00042"/>
    </source>
</evidence>
<feature type="region of interest" description="Disordered" evidence="8">
    <location>
        <begin position="1"/>
        <end position="26"/>
    </location>
</feature>
<keyword evidence="6" id="KW-0539">Nucleus</keyword>
<feature type="domain" description="C2H2-type" evidence="9">
    <location>
        <begin position="345"/>
        <end position="372"/>
    </location>
</feature>
<dbReference type="GO" id="GO:0005634">
    <property type="term" value="C:nucleus"/>
    <property type="evidence" value="ECO:0007669"/>
    <property type="project" value="UniProtKB-SubCell"/>
</dbReference>
<evidence type="ECO:0000256" key="3">
    <source>
        <dbReference type="ARBA" id="ARBA00022737"/>
    </source>
</evidence>
<dbReference type="Pfam" id="PF00096">
    <property type="entry name" value="zf-C2H2"/>
    <property type="match status" value="2"/>
</dbReference>
<dbReference type="GO" id="GO:0000981">
    <property type="term" value="F:DNA-binding transcription factor activity, RNA polymerase II-specific"/>
    <property type="evidence" value="ECO:0007669"/>
    <property type="project" value="TreeGrafter"/>
</dbReference>
<dbReference type="PROSITE" id="PS00028">
    <property type="entry name" value="ZINC_FINGER_C2H2_1"/>
    <property type="match status" value="2"/>
</dbReference>
<dbReference type="SUPFAM" id="SSF57667">
    <property type="entry name" value="beta-beta-alpha zinc fingers"/>
    <property type="match status" value="1"/>
</dbReference>
<dbReference type="PANTHER" id="PTHR23235">
    <property type="entry name" value="KRUEPPEL-LIKE TRANSCRIPTION FACTOR"/>
    <property type="match status" value="1"/>
</dbReference>
<gene>
    <name evidence="10" type="ORF">JR316_002454</name>
</gene>
<evidence type="ECO:0000256" key="8">
    <source>
        <dbReference type="SAM" id="MobiDB-lite"/>
    </source>
</evidence>
<feature type="domain" description="C2H2-type" evidence="9">
    <location>
        <begin position="315"/>
        <end position="344"/>
    </location>
</feature>
<evidence type="ECO:0000259" key="9">
    <source>
        <dbReference type="PROSITE" id="PS50157"/>
    </source>
</evidence>
<dbReference type="GO" id="GO:0008270">
    <property type="term" value="F:zinc ion binding"/>
    <property type="evidence" value="ECO:0007669"/>
    <property type="project" value="UniProtKB-KW"/>
</dbReference>
<keyword evidence="3" id="KW-0677">Repeat</keyword>
<sequence>MDTGEQPEEEWDDDEDYDDDDDADIDAEAQEIARRLGEQLWADITKVTAENAASAETVPIPIEGRNIPTASGGSHAAAAQVISHLPRKEEAIVATMKAILTLVENDPLAKSTLVSTTIPNGPNVHDILLQCSTLGTISSGIAGPLSQVIVTLARSTSLFGNLKQSNASAIQLDKGKRKREFDDGNYQPTYAFKRPYMPDFDLQNQVVEAVRIISQALGTSPSQALDPALVSSIRLQLHQVFLFAVTSAAVAGPTMHALQEIGGLIQVIGVLSGIQIGHSPDNIPHPHGQSFGANASYPWSQNQHSATTDIGTAVYPCLVVGCHKVFSRLYTLRAHQRSHASHRPYRCSVCPASFARNHDLKRHLKLHDKKAWKCEGCHKIFSRRDAIKRHKTGTKNRGPKSEICLMADIIEVQLDGEEGEDTLREERRAKIWNGIVVNEASGVSTSNIQNHFRDIKTIDEGEINPAVIAHIQSSVLGLHGLLQVLVGNALGNPVGHPSTVPMDPSAGQATLASVIARAQSQSIPASTFVTSPLSGNGTFGEASDNSVGTNAPTSDENLVLPQTAGENPEIPQPPHTSLSMYGLSDEQAQLLEIAIASAASAAQAQAEAEAALEEEEEDYDQDDNDYDDSEMEQDKEPVPE</sequence>
<dbReference type="Gene3D" id="3.30.160.60">
    <property type="entry name" value="Classic Zinc Finger"/>
    <property type="match status" value="2"/>
</dbReference>
<name>A0A8H7Y8P2_PSICU</name>
<protein>
    <recommendedName>
        <fullName evidence="9">C2H2-type domain-containing protein</fullName>
    </recommendedName>
</protein>
<evidence type="ECO:0000256" key="5">
    <source>
        <dbReference type="ARBA" id="ARBA00022833"/>
    </source>
</evidence>
<evidence type="ECO:0000313" key="10">
    <source>
        <dbReference type="EMBL" id="KAG5172949.1"/>
    </source>
</evidence>
<dbReference type="EMBL" id="JAFIQS010000002">
    <property type="protein sequence ID" value="KAG5172949.1"/>
    <property type="molecule type" value="Genomic_DNA"/>
</dbReference>
<evidence type="ECO:0000256" key="2">
    <source>
        <dbReference type="ARBA" id="ARBA00022723"/>
    </source>
</evidence>
<feature type="domain" description="C2H2-type" evidence="9">
    <location>
        <begin position="372"/>
        <end position="401"/>
    </location>
</feature>
<organism evidence="10">
    <name type="scientific">Psilocybe cubensis</name>
    <name type="common">Psychedelic mushroom</name>
    <name type="synonym">Stropharia cubensis</name>
    <dbReference type="NCBI Taxonomy" id="181762"/>
    <lineage>
        <taxon>Eukaryota</taxon>
        <taxon>Fungi</taxon>
        <taxon>Dikarya</taxon>
        <taxon>Basidiomycota</taxon>
        <taxon>Agaricomycotina</taxon>
        <taxon>Agaricomycetes</taxon>
        <taxon>Agaricomycetidae</taxon>
        <taxon>Agaricales</taxon>
        <taxon>Agaricineae</taxon>
        <taxon>Strophariaceae</taxon>
        <taxon>Psilocybe</taxon>
    </lineage>
</organism>
<dbReference type="InterPro" id="IPR036236">
    <property type="entry name" value="Znf_C2H2_sf"/>
</dbReference>
<dbReference type="PANTHER" id="PTHR23235:SF120">
    <property type="entry name" value="KRUPPEL-LIKE FACTOR 15"/>
    <property type="match status" value="1"/>
</dbReference>
<dbReference type="SMART" id="SM00355">
    <property type="entry name" value="ZnF_C2H2"/>
    <property type="match status" value="3"/>
</dbReference>
<keyword evidence="4 7" id="KW-0863">Zinc-finger</keyword>
<accession>A0A8H7Y8P2</accession>
<evidence type="ECO:0000256" key="4">
    <source>
        <dbReference type="ARBA" id="ARBA00022771"/>
    </source>
</evidence>
<evidence type="ECO:0000256" key="1">
    <source>
        <dbReference type="ARBA" id="ARBA00004123"/>
    </source>
</evidence>
<feature type="compositionally biased region" description="Polar residues" evidence="8">
    <location>
        <begin position="543"/>
        <end position="556"/>
    </location>
</feature>
<proteinExistence type="predicted"/>
<comment type="subcellular location">
    <subcellularLocation>
        <location evidence="1">Nucleus</location>
    </subcellularLocation>
</comment>
<feature type="region of interest" description="Disordered" evidence="8">
    <location>
        <begin position="598"/>
        <end position="640"/>
    </location>
</feature>
<feature type="compositionally biased region" description="Acidic residues" evidence="8">
    <location>
        <begin position="610"/>
        <end position="631"/>
    </location>
</feature>
<dbReference type="GO" id="GO:0000978">
    <property type="term" value="F:RNA polymerase II cis-regulatory region sequence-specific DNA binding"/>
    <property type="evidence" value="ECO:0007669"/>
    <property type="project" value="TreeGrafter"/>
</dbReference>
<feature type="region of interest" description="Disordered" evidence="8">
    <location>
        <begin position="536"/>
        <end position="578"/>
    </location>
</feature>
<keyword evidence="2" id="KW-0479">Metal-binding</keyword>
<keyword evidence="5" id="KW-0862">Zinc</keyword>